<dbReference type="AlphaFoldDB" id="A0A177F136"/>
<dbReference type="GeneID" id="34603662"/>
<name>A0A177F136_9EURO</name>
<keyword evidence="3" id="KW-1185">Reference proteome</keyword>
<sequence>MTRCRIPTEPASTGHRLNHSDCGFDDEGSEDWGVGPKCLHKVCIQKIVSNVPNTIREAITVILTAREAPRCDKLNEGGTACEYLYASPDSNSLAQAQDPPLLDRGAPVAATEEEPPPPFPNEAGLLDLQLMHRWSTVTYKSLCSKVAEDDYIWQIAVPRWSLQHDFLRAGLFALAAFDSASCCSAASGSPDRAKYLAVAVEYQTHALNSFRRRLQQHQGISDKETCEVLLCFSLMLMVLALASSQFMVELACGSQGGGGGDDDDSMVLNTLTHFELLRGCSTVLGDTAEQYLAQNSYIQKLIPFEMLPRSPLDDDTAVALSQLKTANTRRINSTVDECCQHQVQHAAHSEACKKAITMLEECFAKCVGQGKDLDYQGYVLGWLNMAGEDYVYAIRANDHVALLVLMHWGALVERLGRRVWWARDFGRLLVEEISAKALQRQTADDLTTDLIASARRIMNGPAV</sequence>
<dbReference type="InterPro" id="IPR053157">
    <property type="entry name" value="Sterol_Uptake_Regulator"/>
</dbReference>
<dbReference type="GO" id="GO:0001228">
    <property type="term" value="F:DNA-binding transcription activator activity, RNA polymerase II-specific"/>
    <property type="evidence" value="ECO:0007669"/>
    <property type="project" value="TreeGrafter"/>
</dbReference>
<feature type="region of interest" description="Disordered" evidence="1">
    <location>
        <begin position="1"/>
        <end position="20"/>
    </location>
</feature>
<gene>
    <name evidence="2" type="ORF">AYO21_08519</name>
</gene>
<dbReference type="RefSeq" id="XP_022509172.1">
    <property type="nucleotide sequence ID" value="XM_022658462.1"/>
</dbReference>
<protein>
    <recommendedName>
        <fullName evidence="4">Transcription factor domain-containing protein</fullName>
    </recommendedName>
</protein>
<dbReference type="PANTHER" id="PTHR47784:SF10">
    <property type="entry name" value="TRANSCRIPTION FACTOR, PUTATIVE (AFU_ORTHOLOGUE AFUA_6G14150)-RELATED"/>
    <property type="match status" value="1"/>
</dbReference>
<evidence type="ECO:0000313" key="2">
    <source>
        <dbReference type="EMBL" id="OAG37220.1"/>
    </source>
</evidence>
<comment type="caution">
    <text evidence="2">The sequence shown here is derived from an EMBL/GenBank/DDBJ whole genome shotgun (WGS) entry which is preliminary data.</text>
</comment>
<dbReference type="OrthoDB" id="5295362at2759"/>
<evidence type="ECO:0008006" key="4">
    <source>
        <dbReference type="Google" id="ProtNLM"/>
    </source>
</evidence>
<organism evidence="2 3">
    <name type="scientific">Fonsecaea monophora</name>
    <dbReference type="NCBI Taxonomy" id="254056"/>
    <lineage>
        <taxon>Eukaryota</taxon>
        <taxon>Fungi</taxon>
        <taxon>Dikarya</taxon>
        <taxon>Ascomycota</taxon>
        <taxon>Pezizomycotina</taxon>
        <taxon>Eurotiomycetes</taxon>
        <taxon>Chaetothyriomycetidae</taxon>
        <taxon>Chaetothyriales</taxon>
        <taxon>Herpotrichiellaceae</taxon>
        <taxon>Fonsecaea</taxon>
    </lineage>
</organism>
<evidence type="ECO:0000256" key="1">
    <source>
        <dbReference type="SAM" id="MobiDB-lite"/>
    </source>
</evidence>
<feature type="region of interest" description="Disordered" evidence="1">
    <location>
        <begin position="95"/>
        <end position="122"/>
    </location>
</feature>
<accession>A0A177F136</accession>
<proteinExistence type="predicted"/>
<dbReference type="EMBL" id="LVKK01000075">
    <property type="protein sequence ID" value="OAG37220.1"/>
    <property type="molecule type" value="Genomic_DNA"/>
</dbReference>
<dbReference type="PANTHER" id="PTHR47784">
    <property type="entry name" value="STEROL UPTAKE CONTROL PROTEIN 2"/>
    <property type="match status" value="1"/>
</dbReference>
<dbReference type="Proteomes" id="UP000077002">
    <property type="component" value="Unassembled WGS sequence"/>
</dbReference>
<evidence type="ECO:0000313" key="3">
    <source>
        <dbReference type="Proteomes" id="UP000077002"/>
    </source>
</evidence>
<reference evidence="2 3" key="1">
    <citation type="submission" date="2016-03" db="EMBL/GenBank/DDBJ databases">
        <title>Draft genome sequence of the Fonsecaea monophora CBS 269.37.</title>
        <authorList>
            <person name="Bombassaro A."/>
            <person name="Vinicius W.A."/>
            <person name="De Hoog S."/>
            <person name="Sun J."/>
            <person name="Souza E.M."/>
            <person name="Raittz R.T."/>
            <person name="Costa F."/>
            <person name="Leao A.C."/>
            <person name="Tadra-Sfeir M.Z."/>
            <person name="Baura V."/>
            <person name="Balsanelli E."/>
            <person name="Pedrosa F.O."/>
            <person name="Moreno L.F."/>
            <person name="Steffens M.B."/>
            <person name="Xi L."/>
            <person name="Bocca A.L."/>
            <person name="Felipe M.S."/>
            <person name="Teixeira M."/>
            <person name="Telles Filho F.Q."/>
            <person name="Azevedo C.M."/>
            <person name="Gomes R."/>
            <person name="Vicente V.A."/>
        </authorList>
    </citation>
    <scope>NUCLEOTIDE SEQUENCE [LARGE SCALE GENOMIC DNA]</scope>
    <source>
        <strain evidence="2 3">CBS 269.37</strain>
    </source>
</reference>